<feature type="domain" description="TF-B3" evidence="6">
    <location>
        <begin position="21"/>
        <end position="114"/>
    </location>
</feature>
<protein>
    <submittedName>
        <fullName evidence="8">B3 domain-containing protein_Os12g40080</fullName>
    </submittedName>
</protein>
<keyword evidence="7" id="KW-1185">Reference proteome</keyword>
<evidence type="ECO:0000256" key="2">
    <source>
        <dbReference type="ARBA" id="ARBA00023015"/>
    </source>
</evidence>
<sequence length="544" mass="61374">MASSSHQQGNSHLKFISSSPYFFKIILQDTIQNGKLGIPRKFVKNHGNSMPSLAMLSVPSGAVWKVELTKSDGKIWLENGWLEFLNHYSLDIGHLLVFRYDGTSNFHVIIFDKSASGIQYPFTRNNHSRSSEILKLNINESKDDGSIQILENISPSRKTREKYKSPCPQSIRMTRSTDSAMKTECNLKSAQQFGHNGKGDKSTSHRRIQRLKAHAEVKALERASITFKSETPFFLVAMYPCHDKRCRLVVIYKGQHANCHQILASEMQYPYTRDNHSQSDEILEQNIEESEDDDTTEILEVISPSRKIREELQSPCPRSHKMMISTNSAIKTKTVCNGKKGDKRTSHHTIRQLKTQESLRLLREFAIPCNFVKEHLMKEHFSVILCNSSGKTWIATFKQRKIGKKLTSYLVAGWGTFARENNNQVGDVCAFELINNSIDISFKVVIYQGQHANGHQSLAATDVFHLVKLKAPTCASRSSSEPPVKHKAPSYASQGCPEPLTALEKAKAFQMAGAFKSENPFFVVVLQPSYVHGNKLVSFSFEAC</sequence>
<organism evidence="7 8">
    <name type="scientific">Gossypium hirsutum</name>
    <name type="common">Upland cotton</name>
    <name type="synonym">Gossypium mexicanum</name>
    <dbReference type="NCBI Taxonomy" id="3635"/>
    <lineage>
        <taxon>Eukaryota</taxon>
        <taxon>Viridiplantae</taxon>
        <taxon>Streptophyta</taxon>
        <taxon>Embryophyta</taxon>
        <taxon>Tracheophyta</taxon>
        <taxon>Spermatophyta</taxon>
        <taxon>Magnoliopsida</taxon>
        <taxon>eudicotyledons</taxon>
        <taxon>Gunneridae</taxon>
        <taxon>Pentapetalae</taxon>
        <taxon>rosids</taxon>
        <taxon>malvids</taxon>
        <taxon>Malvales</taxon>
        <taxon>Malvaceae</taxon>
        <taxon>Malvoideae</taxon>
        <taxon>Gossypium</taxon>
    </lineage>
</organism>
<dbReference type="InterPro" id="IPR016192">
    <property type="entry name" value="APOBEC/CMP_deaminase_Zn-bd"/>
</dbReference>
<name>A0ABM2ZCP8_GOSHI</name>
<dbReference type="InterPro" id="IPR050655">
    <property type="entry name" value="Plant_B3_domain"/>
</dbReference>
<evidence type="ECO:0000313" key="8">
    <source>
        <dbReference type="RefSeq" id="XP_040940423.1"/>
    </source>
</evidence>
<evidence type="ECO:0000259" key="6">
    <source>
        <dbReference type="PROSITE" id="PS50863"/>
    </source>
</evidence>
<evidence type="ECO:0000256" key="3">
    <source>
        <dbReference type="ARBA" id="ARBA00023125"/>
    </source>
</evidence>
<accession>A0ABM2ZCP8</accession>
<keyword evidence="5" id="KW-0539">Nucleus</keyword>
<dbReference type="PANTHER" id="PTHR31920:SF138">
    <property type="entry name" value="TF-B3 DOMAIN-CONTAINING PROTEIN"/>
    <property type="match status" value="1"/>
</dbReference>
<evidence type="ECO:0000256" key="4">
    <source>
        <dbReference type="ARBA" id="ARBA00023163"/>
    </source>
</evidence>
<gene>
    <name evidence="8" type="primary">LOC121212172</name>
</gene>
<reference evidence="7" key="1">
    <citation type="journal article" date="2020" name="Nat. Genet.">
        <title>Genomic diversifications of five Gossypium allopolyploid species and their impact on cotton improvement.</title>
        <authorList>
            <person name="Chen Z.J."/>
            <person name="Sreedasyam A."/>
            <person name="Ando A."/>
            <person name="Song Q."/>
            <person name="De Santiago L.M."/>
            <person name="Hulse-Kemp A.M."/>
            <person name="Ding M."/>
            <person name="Ye W."/>
            <person name="Kirkbride R.C."/>
            <person name="Jenkins J."/>
            <person name="Plott C."/>
            <person name="Lovell J."/>
            <person name="Lin Y.M."/>
            <person name="Vaughn R."/>
            <person name="Liu B."/>
            <person name="Simpson S."/>
            <person name="Scheffler B.E."/>
            <person name="Wen L."/>
            <person name="Saski C.A."/>
            <person name="Grover C.E."/>
            <person name="Hu G."/>
            <person name="Conover J.L."/>
            <person name="Carlson J.W."/>
            <person name="Shu S."/>
            <person name="Boston L.B."/>
            <person name="Williams M."/>
            <person name="Peterson D.G."/>
            <person name="McGee K."/>
            <person name="Jones D.C."/>
            <person name="Wendel J.F."/>
            <person name="Stelly D.M."/>
            <person name="Grimwood J."/>
            <person name="Schmutz J."/>
        </authorList>
    </citation>
    <scope>NUCLEOTIDE SEQUENCE [LARGE SCALE GENOMIC DNA]</scope>
    <source>
        <strain evidence="7">cv. TM-1</strain>
    </source>
</reference>
<dbReference type="PANTHER" id="PTHR31920">
    <property type="entry name" value="B3 DOMAIN-CONTAINING"/>
    <property type="match status" value="1"/>
</dbReference>
<evidence type="ECO:0000256" key="1">
    <source>
        <dbReference type="ARBA" id="ARBA00004123"/>
    </source>
</evidence>
<dbReference type="Gene3D" id="2.40.330.10">
    <property type="entry name" value="DNA-binding pseudobarrel domain"/>
    <property type="match status" value="2"/>
</dbReference>
<dbReference type="GeneID" id="121212172"/>
<keyword evidence="2" id="KW-0805">Transcription regulation</keyword>
<keyword evidence="4" id="KW-0804">Transcription</keyword>
<dbReference type="SMART" id="SM01019">
    <property type="entry name" value="B3"/>
    <property type="match status" value="2"/>
</dbReference>
<dbReference type="PROSITE" id="PS50863">
    <property type="entry name" value="B3"/>
    <property type="match status" value="2"/>
</dbReference>
<dbReference type="CDD" id="cd10017">
    <property type="entry name" value="B3_DNA"/>
    <property type="match status" value="2"/>
</dbReference>
<dbReference type="SUPFAM" id="SSF101936">
    <property type="entry name" value="DNA-binding pseudobarrel domain"/>
    <property type="match status" value="2"/>
</dbReference>
<evidence type="ECO:0000256" key="5">
    <source>
        <dbReference type="ARBA" id="ARBA00023242"/>
    </source>
</evidence>
<comment type="subcellular location">
    <subcellularLocation>
        <location evidence="1">Nucleus</location>
    </subcellularLocation>
</comment>
<dbReference type="PROSITE" id="PS00903">
    <property type="entry name" value="CYT_DCMP_DEAMINASES_1"/>
    <property type="match status" value="1"/>
</dbReference>
<feature type="domain" description="TF-B3" evidence="6">
    <location>
        <begin position="350"/>
        <end position="450"/>
    </location>
</feature>
<keyword evidence="3" id="KW-0238">DNA-binding</keyword>
<dbReference type="Pfam" id="PF02362">
    <property type="entry name" value="B3"/>
    <property type="match status" value="2"/>
</dbReference>
<dbReference type="Proteomes" id="UP000818029">
    <property type="component" value="Chromosome A02"/>
</dbReference>
<reference evidence="8" key="2">
    <citation type="submission" date="2025-08" db="UniProtKB">
        <authorList>
            <consortium name="RefSeq"/>
        </authorList>
    </citation>
    <scope>IDENTIFICATION</scope>
</reference>
<dbReference type="InterPro" id="IPR003340">
    <property type="entry name" value="B3_DNA-bd"/>
</dbReference>
<proteinExistence type="predicted"/>
<dbReference type="InterPro" id="IPR015300">
    <property type="entry name" value="DNA-bd_pseudobarrel_sf"/>
</dbReference>
<evidence type="ECO:0000313" key="7">
    <source>
        <dbReference type="Proteomes" id="UP000818029"/>
    </source>
</evidence>
<dbReference type="RefSeq" id="XP_040940423.1">
    <property type="nucleotide sequence ID" value="XM_041084489.1"/>
</dbReference>